<dbReference type="Proteomes" id="UP000829196">
    <property type="component" value="Unassembled WGS sequence"/>
</dbReference>
<proteinExistence type="predicted"/>
<dbReference type="AlphaFoldDB" id="A0A8T3AC76"/>
<comment type="caution">
    <text evidence="1">The sequence shown here is derived from an EMBL/GenBank/DDBJ whole genome shotgun (WGS) entry which is preliminary data.</text>
</comment>
<name>A0A8T3AC76_DENNO</name>
<protein>
    <submittedName>
        <fullName evidence="1">Uncharacterized protein</fullName>
    </submittedName>
</protein>
<gene>
    <name evidence="1" type="ORF">KFK09_024277</name>
</gene>
<dbReference type="EMBL" id="JAGYWB010000017">
    <property type="protein sequence ID" value="KAI0494146.1"/>
    <property type="molecule type" value="Genomic_DNA"/>
</dbReference>
<evidence type="ECO:0000313" key="1">
    <source>
        <dbReference type="EMBL" id="KAI0494146.1"/>
    </source>
</evidence>
<organism evidence="1 2">
    <name type="scientific">Dendrobium nobile</name>
    <name type="common">Orchid</name>
    <dbReference type="NCBI Taxonomy" id="94219"/>
    <lineage>
        <taxon>Eukaryota</taxon>
        <taxon>Viridiplantae</taxon>
        <taxon>Streptophyta</taxon>
        <taxon>Embryophyta</taxon>
        <taxon>Tracheophyta</taxon>
        <taxon>Spermatophyta</taxon>
        <taxon>Magnoliopsida</taxon>
        <taxon>Liliopsida</taxon>
        <taxon>Asparagales</taxon>
        <taxon>Orchidaceae</taxon>
        <taxon>Epidendroideae</taxon>
        <taxon>Malaxideae</taxon>
        <taxon>Dendrobiinae</taxon>
        <taxon>Dendrobium</taxon>
    </lineage>
</organism>
<evidence type="ECO:0000313" key="2">
    <source>
        <dbReference type="Proteomes" id="UP000829196"/>
    </source>
</evidence>
<accession>A0A8T3AC76</accession>
<reference evidence="1" key="1">
    <citation type="journal article" date="2022" name="Front. Genet.">
        <title>Chromosome-Scale Assembly of the Dendrobium nobile Genome Provides Insights Into the Molecular Mechanism of the Biosynthesis of the Medicinal Active Ingredient of Dendrobium.</title>
        <authorList>
            <person name="Xu Q."/>
            <person name="Niu S.-C."/>
            <person name="Li K.-L."/>
            <person name="Zheng P.-J."/>
            <person name="Zhang X.-J."/>
            <person name="Jia Y."/>
            <person name="Liu Y."/>
            <person name="Niu Y.-X."/>
            <person name="Yu L.-H."/>
            <person name="Chen D.-F."/>
            <person name="Zhang G.-Q."/>
        </authorList>
    </citation>
    <scope>NUCLEOTIDE SEQUENCE</scope>
    <source>
        <tissue evidence="1">Leaf</tissue>
    </source>
</reference>
<sequence>MDPSCKVASSRDSMVRRCFWSQSNSPGSISEEVECALAKLGPARLWERFVALFAFIEGVFGTAAGTGRCSVGARAPTGFGFRVFGKPAAL</sequence>
<keyword evidence="2" id="KW-1185">Reference proteome</keyword>